<comment type="similarity">
    <text evidence="1">Belongs to the DprA/Smf family.</text>
</comment>
<dbReference type="PANTHER" id="PTHR43022:SF1">
    <property type="entry name" value="PROTEIN SMF"/>
    <property type="match status" value="1"/>
</dbReference>
<dbReference type="SUPFAM" id="SSF102405">
    <property type="entry name" value="MCP/YpsA-like"/>
    <property type="match status" value="1"/>
</dbReference>
<comment type="caution">
    <text evidence="5">The sequence shown here is derived from an EMBL/GenBank/DDBJ whole genome shotgun (WGS) entry which is preliminary data.</text>
</comment>
<evidence type="ECO:0000259" key="4">
    <source>
        <dbReference type="Pfam" id="PF17782"/>
    </source>
</evidence>
<dbReference type="InterPro" id="IPR057666">
    <property type="entry name" value="DrpA_SLOG"/>
</dbReference>
<name>A0ABP9KHB0_9NOCA</name>
<evidence type="ECO:0000259" key="3">
    <source>
        <dbReference type="Pfam" id="PF02481"/>
    </source>
</evidence>
<dbReference type="RefSeq" id="WP_345496436.1">
    <property type="nucleotide sequence ID" value="NZ_BAABJM010000002.1"/>
</dbReference>
<organism evidence="5 6">
    <name type="scientific">Nocardia callitridis</name>
    <dbReference type="NCBI Taxonomy" id="648753"/>
    <lineage>
        <taxon>Bacteria</taxon>
        <taxon>Bacillati</taxon>
        <taxon>Actinomycetota</taxon>
        <taxon>Actinomycetes</taxon>
        <taxon>Mycobacteriales</taxon>
        <taxon>Nocardiaceae</taxon>
        <taxon>Nocardia</taxon>
    </lineage>
</organism>
<dbReference type="Pfam" id="PF02481">
    <property type="entry name" value="DNA_processg_A"/>
    <property type="match status" value="1"/>
</dbReference>
<protein>
    <submittedName>
        <fullName evidence="5">DNA-processing protein DprA</fullName>
    </submittedName>
</protein>
<dbReference type="EMBL" id="BAABJM010000002">
    <property type="protein sequence ID" value="GAA5056875.1"/>
    <property type="molecule type" value="Genomic_DNA"/>
</dbReference>
<feature type="domain" description="Smf/DprA SLOG" evidence="3">
    <location>
        <begin position="169"/>
        <end position="390"/>
    </location>
</feature>
<evidence type="ECO:0000313" key="5">
    <source>
        <dbReference type="EMBL" id="GAA5056875.1"/>
    </source>
</evidence>
<evidence type="ECO:0000256" key="2">
    <source>
        <dbReference type="SAM" id="MobiDB-lite"/>
    </source>
</evidence>
<dbReference type="Pfam" id="PF17782">
    <property type="entry name" value="WHD_DprA"/>
    <property type="match status" value="1"/>
</dbReference>
<evidence type="ECO:0000313" key="6">
    <source>
        <dbReference type="Proteomes" id="UP001500603"/>
    </source>
</evidence>
<reference evidence="6" key="1">
    <citation type="journal article" date="2019" name="Int. J. Syst. Evol. Microbiol.">
        <title>The Global Catalogue of Microorganisms (GCM) 10K type strain sequencing project: providing services to taxonomists for standard genome sequencing and annotation.</title>
        <authorList>
            <consortium name="The Broad Institute Genomics Platform"/>
            <consortium name="The Broad Institute Genome Sequencing Center for Infectious Disease"/>
            <person name="Wu L."/>
            <person name="Ma J."/>
        </authorList>
    </citation>
    <scope>NUCLEOTIDE SEQUENCE [LARGE SCALE GENOMIC DNA]</scope>
    <source>
        <strain evidence="6">JCM 18298</strain>
    </source>
</reference>
<dbReference type="Proteomes" id="UP001500603">
    <property type="component" value="Unassembled WGS sequence"/>
</dbReference>
<dbReference type="Gene3D" id="3.40.50.450">
    <property type="match status" value="1"/>
</dbReference>
<feature type="domain" description="DprA winged helix" evidence="4">
    <location>
        <begin position="405"/>
        <end position="458"/>
    </location>
</feature>
<feature type="region of interest" description="Disordered" evidence="2">
    <location>
        <begin position="59"/>
        <end position="92"/>
    </location>
</feature>
<proteinExistence type="inferred from homology"/>
<dbReference type="InterPro" id="IPR041614">
    <property type="entry name" value="DprA_WH"/>
</dbReference>
<dbReference type="NCBIfam" id="TIGR00732">
    <property type="entry name" value="dprA"/>
    <property type="match status" value="1"/>
</dbReference>
<dbReference type="PANTHER" id="PTHR43022">
    <property type="entry name" value="PROTEIN SMF"/>
    <property type="match status" value="1"/>
</dbReference>
<dbReference type="InterPro" id="IPR003488">
    <property type="entry name" value="DprA"/>
</dbReference>
<sequence length="472" mass="49513">MVGAQENIAHSECSESDRSEISASGLLAVPSRRTGPFAARADSEPVDLDAIDLDHVGWGSSRGGSGDQLEQPEVGGARLWSGTGDRQRISAAPSEAQERRLAWVYLSRVVEGPCAALSALIDSVGVLEAARAVRECELPQSLRGATERRRGIDSAAQDLELMDRLGGRVITPDDPEWPAWRLLGLRQLDAERDRDGAPPLVLWARGTGSLLESSTQALAVVGARASTGYGDRVTEDMVGDLAARGWTIVSGAAFGIDGAAHRAALAAGGATIAVLACGVDRPYPAQHERLLARIAESGVVVSEYPPGAPAHKHRFLARNRLVAALADGVLVVEAGMRSGARNTVKWARRLGRPTLAVPGPATSAASVGCHRMIREGEAILVTRAEEVIDEAGPLRLSLPGSMGATASPSDALSGDEAVVYAALPKVGSRTPGELARHSELPLPAIRAILPALELAGMVGVDDNGWHRIAVRR</sequence>
<keyword evidence="6" id="KW-1185">Reference proteome</keyword>
<accession>A0ABP9KHB0</accession>
<gene>
    <name evidence="5" type="primary">dprA</name>
    <name evidence="5" type="ORF">GCM10023318_34810</name>
</gene>
<evidence type="ECO:0000256" key="1">
    <source>
        <dbReference type="ARBA" id="ARBA00006525"/>
    </source>
</evidence>
<feature type="region of interest" description="Disordered" evidence="2">
    <location>
        <begin position="1"/>
        <end position="27"/>
    </location>
</feature>